<evidence type="ECO:0000313" key="1">
    <source>
        <dbReference type="EMBL" id="KAH9380955.1"/>
    </source>
</evidence>
<gene>
    <name evidence="1" type="ORF">HPB48_008174</name>
</gene>
<reference evidence="1 2" key="1">
    <citation type="journal article" date="2020" name="Cell">
        <title>Large-Scale Comparative Analyses of Tick Genomes Elucidate Their Genetic Diversity and Vector Capacities.</title>
        <authorList>
            <consortium name="Tick Genome and Microbiome Consortium (TIGMIC)"/>
            <person name="Jia N."/>
            <person name="Wang J."/>
            <person name="Shi W."/>
            <person name="Du L."/>
            <person name="Sun Y."/>
            <person name="Zhan W."/>
            <person name="Jiang J.F."/>
            <person name="Wang Q."/>
            <person name="Zhang B."/>
            <person name="Ji P."/>
            <person name="Bell-Sakyi L."/>
            <person name="Cui X.M."/>
            <person name="Yuan T.T."/>
            <person name="Jiang B.G."/>
            <person name="Yang W.F."/>
            <person name="Lam T.T."/>
            <person name="Chang Q.C."/>
            <person name="Ding S.J."/>
            <person name="Wang X.J."/>
            <person name="Zhu J.G."/>
            <person name="Ruan X.D."/>
            <person name="Zhao L."/>
            <person name="Wei J.T."/>
            <person name="Ye R.Z."/>
            <person name="Que T.C."/>
            <person name="Du C.H."/>
            <person name="Zhou Y.H."/>
            <person name="Cheng J.X."/>
            <person name="Dai P.F."/>
            <person name="Guo W.B."/>
            <person name="Han X.H."/>
            <person name="Huang E.J."/>
            <person name="Li L.F."/>
            <person name="Wei W."/>
            <person name="Gao Y.C."/>
            <person name="Liu J.Z."/>
            <person name="Shao H.Z."/>
            <person name="Wang X."/>
            <person name="Wang C.C."/>
            <person name="Yang T.C."/>
            <person name="Huo Q.B."/>
            <person name="Li W."/>
            <person name="Chen H.Y."/>
            <person name="Chen S.E."/>
            <person name="Zhou L.G."/>
            <person name="Ni X.B."/>
            <person name="Tian J.H."/>
            <person name="Sheng Y."/>
            <person name="Liu T."/>
            <person name="Pan Y.S."/>
            <person name="Xia L.Y."/>
            <person name="Li J."/>
            <person name="Zhao F."/>
            <person name="Cao W.C."/>
        </authorList>
    </citation>
    <scope>NUCLEOTIDE SEQUENCE [LARGE SCALE GENOMIC DNA]</scope>
    <source>
        <strain evidence="1">HaeL-2018</strain>
    </source>
</reference>
<protein>
    <recommendedName>
        <fullName evidence="3">Nuclease HARBI1</fullName>
    </recommendedName>
</protein>
<dbReference type="VEuPathDB" id="VectorBase:HLOH_046549"/>
<proteinExistence type="predicted"/>
<dbReference type="OrthoDB" id="6507017at2759"/>
<name>A0A9J6H0W4_HAELO</name>
<dbReference type="Proteomes" id="UP000821853">
    <property type="component" value="Chromosome 9"/>
</dbReference>
<keyword evidence="2" id="KW-1185">Reference proteome</keyword>
<sequence>MGLRGNEHWFEDNLPHLGEAHFKQAFRVCPATYRYLVESCPSELQRQDTNMRNAITVEKRVAVGLYRLCSSAEDRTIAHLFGIGCSIVNVNFRDFCKAVLAWLEGEWLRMISPDDMAAHMREFYAVTGFPQGVGALDGCHFAVSPPKENAVDYYNY</sequence>
<comment type="caution">
    <text evidence="1">The sequence shown here is derived from an EMBL/GenBank/DDBJ whole genome shotgun (WGS) entry which is preliminary data.</text>
</comment>
<dbReference type="AlphaFoldDB" id="A0A9J6H0W4"/>
<evidence type="ECO:0008006" key="3">
    <source>
        <dbReference type="Google" id="ProtNLM"/>
    </source>
</evidence>
<dbReference type="EMBL" id="JABSTR010000011">
    <property type="protein sequence ID" value="KAH9380955.1"/>
    <property type="molecule type" value="Genomic_DNA"/>
</dbReference>
<dbReference type="OMA" id="HRRTFHE"/>
<organism evidence="1 2">
    <name type="scientific">Haemaphysalis longicornis</name>
    <name type="common">Bush tick</name>
    <dbReference type="NCBI Taxonomy" id="44386"/>
    <lineage>
        <taxon>Eukaryota</taxon>
        <taxon>Metazoa</taxon>
        <taxon>Ecdysozoa</taxon>
        <taxon>Arthropoda</taxon>
        <taxon>Chelicerata</taxon>
        <taxon>Arachnida</taxon>
        <taxon>Acari</taxon>
        <taxon>Parasitiformes</taxon>
        <taxon>Ixodida</taxon>
        <taxon>Ixodoidea</taxon>
        <taxon>Ixodidae</taxon>
        <taxon>Haemaphysalinae</taxon>
        <taxon>Haemaphysalis</taxon>
    </lineage>
</organism>
<evidence type="ECO:0000313" key="2">
    <source>
        <dbReference type="Proteomes" id="UP000821853"/>
    </source>
</evidence>
<accession>A0A9J6H0W4</accession>